<proteinExistence type="predicted"/>
<gene>
    <name evidence="1" type="ORF">FA014_01105</name>
</gene>
<dbReference type="EMBL" id="SZYE01000003">
    <property type="protein sequence ID" value="TKR27327.1"/>
    <property type="molecule type" value="Genomic_DNA"/>
</dbReference>
<dbReference type="RefSeq" id="WP_154727872.1">
    <property type="nucleotide sequence ID" value="NZ_SZYE01000003.1"/>
</dbReference>
<evidence type="ECO:0000313" key="1">
    <source>
        <dbReference type="EMBL" id="TKR27327.1"/>
    </source>
</evidence>
<dbReference type="OrthoDB" id="3403133at2"/>
<dbReference type="NCBIfam" id="NF033179">
    <property type="entry name" value="TnsA_like_Actin"/>
    <property type="match status" value="1"/>
</dbReference>
<comment type="caution">
    <text evidence="1">The sequence shown here is derived from an EMBL/GenBank/DDBJ whole genome shotgun (WGS) entry which is preliminary data.</text>
</comment>
<reference evidence="1 2" key="1">
    <citation type="submission" date="2019-05" db="EMBL/GenBank/DDBJ databases">
        <title>Genome sequence of Cellulomonas hominis strain CS1.</title>
        <authorList>
            <person name="Belmont J."/>
            <person name="Maclea K.S."/>
        </authorList>
    </citation>
    <scope>NUCLEOTIDE SEQUENCE [LARGE SCALE GENOMIC DNA]</scope>
    <source>
        <strain evidence="1 2">CS1</strain>
    </source>
</reference>
<keyword evidence="1" id="KW-0378">Hydrolase</keyword>
<protein>
    <submittedName>
        <fullName evidence="1">TnsA-like heteromeric transposase endonuclease subunit</fullName>
    </submittedName>
</protein>
<keyword evidence="1" id="KW-0255">Endonuclease</keyword>
<dbReference type="AlphaFoldDB" id="A0A7Z8K297"/>
<dbReference type="GO" id="GO:0004519">
    <property type="term" value="F:endonuclease activity"/>
    <property type="evidence" value="ECO:0007669"/>
    <property type="project" value="UniProtKB-KW"/>
</dbReference>
<dbReference type="Proteomes" id="UP000308121">
    <property type="component" value="Unassembled WGS sequence"/>
</dbReference>
<accession>A0A7Z8K297</accession>
<name>A0A7Z8K297_9CELL</name>
<dbReference type="InterPro" id="IPR048000">
    <property type="entry name" value="TnsA-like"/>
</dbReference>
<sequence>MLTTDTTLELRVSGRRIRVPLAEGDRLQVVRRAESRPERFLWLPKQRHIPGFYWAATNRGFVPYESQLERGRVVLADFDHTVSRIISQPFDMIANGQTYQIPDFMLLHVDARVTIVNVKRPEDAAKPKVRKQFARVTRALSEVGWTHEIWTGDARPFARNVEHLSAYMRPQLALDLAVEPAALHGLSIGTAVQALERIVGEDARPQIGAALWRHELLTDLSVPLSEASILWAAA</sequence>
<keyword evidence="1" id="KW-0540">Nuclease</keyword>
<organism evidence="1 2">
    <name type="scientific">Cellulomonas hominis</name>
    <dbReference type="NCBI Taxonomy" id="156981"/>
    <lineage>
        <taxon>Bacteria</taxon>
        <taxon>Bacillati</taxon>
        <taxon>Actinomycetota</taxon>
        <taxon>Actinomycetes</taxon>
        <taxon>Micrococcales</taxon>
        <taxon>Cellulomonadaceae</taxon>
        <taxon>Cellulomonas</taxon>
    </lineage>
</organism>
<evidence type="ECO:0000313" key="2">
    <source>
        <dbReference type="Proteomes" id="UP000308121"/>
    </source>
</evidence>